<feature type="transmembrane region" description="Helical" evidence="1">
    <location>
        <begin position="450"/>
        <end position="466"/>
    </location>
</feature>
<protein>
    <recommendedName>
        <fullName evidence="4">ABC transporter permease</fullName>
    </recommendedName>
</protein>
<dbReference type="Pfam" id="PF18940">
    <property type="entry name" value="DUF5687"/>
    <property type="match status" value="1"/>
</dbReference>
<comment type="caution">
    <text evidence="2">The sequence shown here is derived from an EMBL/GenBank/DDBJ whole genome shotgun (WGS) entry which is preliminary data.</text>
</comment>
<feature type="transmembrane region" description="Helical" evidence="1">
    <location>
        <begin position="304"/>
        <end position="329"/>
    </location>
</feature>
<sequence>MFKHFFNLQWKSFFRAASFKTNLAYKILMIFMALYFILVFLSLGVGSYFIIEKQGLGDPLRVVNRFMIYYLVFDLYIRYMFQKMPILNIKPLLYMPFKKNEVVTYSLGKTVFSFFNWMHAFFFVPFSIVLITQGYHPLAVLTWHIAVMVLFFCNNFLNIMMNNLDKVFYPVVVLLAIFGFLQYKGWFDITTYTAPVFDSFFDLPYGGVYALIPCLLLVLLVVTSFRYFRKHMYLDGGLATKHEEAKTEDFTWLNRFGNLGTFLKNDIKLIKRNKRSRTSVIMGVLFIFYGLLFFTGSIETYEGPVWGIFAGIFVSGGFLFSFGQFVPSWDSSYYPLMMSQNIQYREYISSKWYLIVFATIITTLVSSFYLYFGWQAYMAIVVGAIYNIGVNSYLVLWGGAYIKTPIDLTSNKKAFGDKQAFNVKTMLLTIPKLVLPLIVFAAGYYLISPLAGYLAVALSGILGYVFKEQVFRLIEKIYKKEKYKTLLAYKQTS</sequence>
<evidence type="ECO:0000313" key="3">
    <source>
        <dbReference type="Proteomes" id="UP000625780"/>
    </source>
</evidence>
<dbReference type="RefSeq" id="WP_188370098.1">
    <property type="nucleotide sequence ID" value="NZ_BMFH01000001.1"/>
</dbReference>
<keyword evidence="3" id="KW-1185">Reference proteome</keyword>
<keyword evidence="1" id="KW-1133">Transmembrane helix</keyword>
<dbReference type="Proteomes" id="UP000625780">
    <property type="component" value="Unassembled WGS sequence"/>
</dbReference>
<feature type="transmembrane region" description="Helical" evidence="1">
    <location>
        <begin position="350"/>
        <end position="371"/>
    </location>
</feature>
<keyword evidence="1" id="KW-0472">Membrane</keyword>
<feature type="transmembrane region" description="Helical" evidence="1">
    <location>
        <begin position="140"/>
        <end position="160"/>
    </location>
</feature>
<organism evidence="2 3">
    <name type="scientific">Muriicola marianensis</name>
    <dbReference type="NCBI Taxonomy" id="1324801"/>
    <lineage>
        <taxon>Bacteria</taxon>
        <taxon>Pseudomonadati</taxon>
        <taxon>Bacteroidota</taxon>
        <taxon>Flavobacteriia</taxon>
        <taxon>Flavobacteriales</taxon>
        <taxon>Flavobacteriaceae</taxon>
        <taxon>Muriicola</taxon>
    </lineage>
</organism>
<proteinExistence type="predicted"/>
<feature type="transmembrane region" description="Helical" evidence="1">
    <location>
        <begin position="102"/>
        <end position="128"/>
    </location>
</feature>
<name>A0ABQ1QWF0_9FLAO</name>
<keyword evidence="1" id="KW-0812">Transmembrane</keyword>
<feature type="transmembrane region" description="Helical" evidence="1">
    <location>
        <begin position="377"/>
        <end position="402"/>
    </location>
</feature>
<feature type="transmembrane region" description="Helical" evidence="1">
    <location>
        <begin position="423"/>
        <end position="444"/>
    </location>
</feature>
<dbReference type="InterPro" id="IPR043742">
    <property type="entry name" value="DUF5687"/>
</dbReference>
<feature type="transmembrane region" description="Helical" evidence="1">
    <location>
        <begin position="23"/>
        <end position="50"/>
    </location>
</feature>
<evidence type="ECO:0008006" key="4">
    <source>
        <dbReference type="Google" id="ProtNLM"/>
    </source>
</evidence>
<dbReference type="EMBL" id="BMFH01000001">
    <property type="protein sequence ID" value="GGD49670.1"/>
    <property type="molecule type" value="Genomic_DNA"/>
</dbReference>
<gene>
    <name evidence="2" type="ORF">GCM10011361_15430</name>
</gene>
<feature type="transmembrane region" description="Helical" evidence="1">
    <location>
        <begin position="167"/>
        <end position="187"/>
    </location>
</feature>
<evidence type="ECO:0000256" key="1">
    <source>
        <dbReference type="SAM" id="Phobius"/>
    </source>
</evidence>
<feature type="transmembrane region" description="Helical" evidence="1">
    <location>
        <begin position="278"/>
        <end position="298"/>
    </location>
</feature>
<evidence type="ECO:0000313" key="2">
    <source>
        <dbReference type="EMBL" id="GGD49670.1"/>
    </source>
</evidence>
<reference evidence="3" key="1">
    <citation type="journal article" date="2019" name="Int. J. Syst. Evol. Microbiol.">
        <title>The Global Catalogue of Microorganisms (GCM) 10K type strain sequencing project: providing services to taxonomists for standard genome sequencing and annotation.</title>
        <authorList>
            <consortium name="The Broad Institute Genomics Platform"/>
            <consortium name="The Broad Institute Genome Sequencing Center for Infectious Disease"/>
            <person name="Wu L."/>
            <person name="Ma J."/>
        </authorList>
    </citation>
    <scope>NUCLEOTIDE SEQUENCE [LARGE SCALE GENOMIC DNA]</scope>
    <source>
        <strain evidence="3">CGMCC 1.12606</strain>
    </source>
</reference>
<accession>A0ABQ1QWF0</accession>
<feature type="transmembrane region" description="Helical" evidence="1">
    <location>
        <begin position="207"/>
        <end position="228"/>
    </location>
</feature>
<feature type="transmembrane region" description="Helical" evidence="1">
    <location>
        <begin position="62"/>
        <end position="81"/>
    </location>
</feature>